<dbReference type="RefSeq" id="WP_307244807.1">
    <property type="nucleotide sequence ID" value="NZ_JAUSQZ010000001.1"/>
</dbReference>
<evidence type="ECO:0000313" key="1">
    <source>
        <dbReference type="EMBL" id="MDP9828037.1"/>
    </source>
</evidence>
<protein>
    <submittedName>
        <fullName evidence="1">Uncharacterized protein</fullName>
    </submittedName>
</protein>
<dbReference type="EMBL" id="JAUSQZ010000001">
    <property type="protein sequence ID" value="MDP9828037.1"/>
    <property type="molecule type" value="Genomic_DNA"/>
</dbReference>
<keyword evidence="2" id="KW-1185">Reference proteome</keyword>
<organism evidence="1 2">
    <name type="scientific">Kineosporia succinea</name>
    <dbReference type="NCBI Taxonomy" id="84632"/>
    <lineage>
        <taxon>Bacteria</taxon>
        <taxon>Bacillati</taxon>
        <taxon>Actinomycetota</taxon>
        <taxon>Actinomycetes</taxon>
        <taxon>Kineosporiales</taxon>
        <taxon>Kineosporiaceae</taxon>
        <taxon>Kineosporia</taxon>
    </lineage>
</organism>
<comment type="caution">
    <text evidence="1">The sequence shown here is derived from an EMBL/GenBank/DDBJ whole genome shotgun (WGS) entry which is preliminary data.</text>
</comment>
<name>A0ABT9P5R7_9ACTN</name>
<accession>A0ABT9P5R7</accession>
<gene>
    <name evidence="1" type="ORF">J2S57_003786</name>
</gene>
<sequence>MPIPTLPYVTAGQRATASDRNAVKDYLDYLLNPPAVSAYRSAATATISTASWSNAIGMETEDFDRDGMHDNATSNSRIVFQTAGRYQVTARMTFEPNATGFRACETRLNANGLYTGGSLMSEATAAAATAGKNTVLEQNWSRVFSAGDYIEMFAYQNSGGNLGLILGIRRTGIQAILIGTS</sequence>
<dbReference type="Proteomes" id="UP001235712">
    <property type="component" value="Unassembled WGS sequence"/>
</dbReference>
<evidence type="ECO:0000313" key="2">
    <source>
        <dbReference type="Proteomes" id="UP001235712"/>
    </source>
</evidence>
<proteinExistence type="predicted"/>
<reference evidence="1 2" key="1">
    <citation type="submission" date="2023-07" db="EMBL/GenBank/DDBJ databases">
        <title>Sequencing the genomes of 1000 actinobacteria strains.</title>
        <authorList>
            <person name="Klenk H.-P."/>
        </authorList>
    </citation>
    <scope>NUCLEOTIDE SEQUENCE [LARGE SCALE GENOMIC DNA]</scope>
    <source>
        <strain evidence="1 2">DSM 44388</strain>
    </source>
</reference>